<dbReference type="GO" id="GO:0005886">
    <property type="term" value="C:plasma membrane"/>
    <property type="evidence" value="ECO:0007669"/>
    <property type="project" value="InterPro"/>
</dbReference>
<evidence type="ECO:0000256" key="6">
    <source>
        <dbReference type="SAM" id="Phobius"/>
    </source>
</evidence>
<keyword evidence="3 6" id="KW-1133">Transmembrane helix</keyword>
<dbReference type="Pfam" id="PF04357">
    <property type="entry name" value="TamB"/>
    <property type="match status" value="1"/>
</dbReference>
<reference evidence="8" key="1">
    <citation type="submission" date="2020-02" db="EMBL/GenBank/DDBJ databases">
        <authorList>
            <person name="Meier V. D."/>
        </authorList>
    </citation>
    <scope>NUCLEOTIDE SEQUENCE</scope>
    <source>
        <strain evidence="8">AVDCRST_MAG92</strain>
    </source>
</reference>
<keyword evidence="2 6" id="KW-0812">Transmembrane</keyword>
<evidence type="ECO:0000256" key="2">
    <source>
        <dbReference type="ARBA" id="ARBA00022692"/>
    </source>
</evidence>
<evidence type="ECO:0000256" key="3">
    <source>
        <dbReference type="ARBA" id="ARBA00022989"/>
    </source>
</evidence>
<name>A0A6J4HP89_9CYAN</name>
<evidence type="ECO:0000256" key="1">
    <source>
        <dbReference type="ARBA" id="ARBA00004167"/>
    </source>
</evidence>
<feature type="transmembrane region" description="Helical" evidence="6">
    <location>
        <begin position="48"/>
        <end position="71"/>
    </location>
</feature>
<protein>
    <recommendedName>
        <fullName evidence="7">Translocation and assembly module TamB C-terminal domain-containing protein</fullName>
    </recommendedName>
</protein>
<evidence type="ECO:0000313" key="8">
    <source>
        <dbReference type="EMBL" id="CAA9228967.1"/>
    </source>
</evidence>
<sequence>MTPSEVHGAFTENKMKKAPNPGNKPEPTSEKKPTKASTRSLRPRRRRLALIVSFLLLTGIAGASVWTWFFVYQQLAPLVQDTLAKMLSRPVRMGKVESLSLNGLRFARTELAATATDRDRASVQNVDVTYKLLPLLLNRRLELDVTLIKPKVYLEQNPEGEWISTRIKTLAKGSIDVKLQSLNLRDADVELVPRGAAGNSKKPIFLTLTSGTSRFLNNNKLIQFETLGSLVKAGDFTIKGESRPDVGQTNLVVSGSKIDAGELGRLIQLPLLLQAGQVDGNLELKILPNRPLEFSGTATLNNVTARLPQLQQPFAQTNGQLRFQGTQVRLEKVTTLFGQIPALANGYIDTQSDINLSAQTQAVALPKILQAFNFPKLPIPVLAEVQTALQVTGSIAKPVISGQVKTTKVTQVDRLNFQDVSAIFQLVDSKIAINNIVATPTVGGVVRGAGNVQLGPQGGAQFDVQASKVPGDAIAKIYKLNLPIPLGLVSGRTQIVTSLANPQNYRATGSADLNLAGGSVKATNVQVAGGRFTAQVQASGVQLNRLASVPAQLNGPLSGNFNLAGNLASLSPNTIQGSGSGRLNVAGGTVNANNIQLGNGRFTAQVQASGVQLNRLATVPAQLNSPLSANFNVSGALTSFSPATIRGSGSGSLNIAGGTVNINDVQLADGRFTAKIRASSVQLGRLAPVPPQLNSPVSGTFNLAGDLASLSPATIRGSGSGSLNIAGGTVNINDVQLADGRFTAKVQASSVQLGRLAPVPPQLNSPVSGTFNLSGALASLSPSTIQGSGSGRLSVGGGTVNANNIQIADGRFTAQVEASSVELGRLAPVPSQLNGPISGTFNLAGSLASLSPATIQGSGSGRLSVGEGTVNLNNVQLADGRFQAVVEPQGVKLAGFSPQLRGRLGGSLNVSGSLTALSPTAIQAGGRVNFSEGIALIDRSLTADITWNGQQLQIQQATADRFSANGVVNVNLANQGLQAINSFALNVQADDLNLQQLAATLPNTTNVAGRADFNGSIAGTVSAPNVNGTVALRDFAVAGLKFESPLAGNVTTVPGQQLTLNLNGNSDQIYVALTPNYQPVAFRIKRGEAIAIGDRQGDLLRVTTENFPIALLKELGTVPAAIATQPLSGNISGGLDINLSTFEVALNNIELNGPIFAQARGAAAVGNSRYFLSGRIGRTSTGPQFQNVQLEVKQGELAVVLAALQSFQLIGVTTNSRSFGVPLDTLVVPVNLQNESLQTQLQRLSEIKALEQQSEQALAASPLPDIDKLKGSFTGLIKLNGSLASGISANVNIEGQNWELDTYKVDQISVIGDGSFQNGILTLLPLRIQSGDRYIAYSGTIGGEAQSGQLQLRNLPIDQLQAVLQKVPNLPSAFVGFTGLLNATATLSGSINNPLARGEVIIAPDPNQTQIEKVQGSFSYVNARLNFDSTVQIAGVESSSLNGSIPYKLPMAVVEPTDNKLNLNINVKNEGLTLLNLLSGGQVSWVNGEGNVQLEINGIYDQTTNKVAQLVAIGTADVDNATLQASALPEPLTNVSGRVLFDLDRIQIEPNNPLRGQLSGGDVIAQGSLPLSSSGSTNSSLTVDIGELPINLKGLYSGRVQGNVVITGTTLAPKIGGQVNLFNGQVSLAERAATPAGGGSAGDAGDAGGAGGGDDTNSSSRIEFDALRLTLGKGVQLTRAPIVNFLADGTLTINGTLDNLRPEGTIQLKRGQVNLFTTQFRLAGGYPSTAKFFPNQGLDPTLDVRLRASVTEANQRRLPTDPLSAEISDVIVTNLGSVRTVDIQARVDGPVSQLANNLELTSTPGRSKSEIVALLGGSFVDTLGRGDSTLGLANLAGSALLGNVQNIIGDALGLTEFRLFPTIITDDKQRTSTLGLAAEAGVDISRNFSVSVQKILTTDQPFEYSLRYRVNEDLLLRGATNLSGESRAAVEYERRF</sequence>
<dbReference type="InterPro" id="IPR007452">
    <property type="entry name" value="TamB_C"/>
</dbReference>
<evidence type="ECO:0000256" key="4">
    <source>
        <dbReference type="ARBA" id="ARBA00023136"/>
    </source>
</evidence>
<feature type="domain" description="Translocation and assembly module TamB C-terminal" evidence="7">
    <location>
        <begin position="1556"/>
        <end position="1936"/>
    </location>
</feature>
<feature type="region of interest" description="Disordered" evidence="5">
    <location>
        <begin position="1"/>
        <end position="41"/>
    </location>
</feature>
<organism evidence="8">
    <name type="scientific">uncultured Coleofasciculus sp</name>
    <dbReference type="NCBI Taxonomy" id="1267456"/>
    <lineage>
        <taxon>Bacteria</taxon>
        <taxon>Bacillati</taxon>
        <taxon>Cyanobacteriota</taxon>
        <taxon>Cyanophyceae</taxon>
        <taxon>Coleofasciculales</taxon>
        <taxon>Coleofasciculaceae</taxon>
        <taxon>Coleofasciculus</taxon>
        <taxon>environmental samples</taxon>
    </lineage>
</organism>
<dbReference type="EMBL" id="CADCTM010000128">
    <property type="protein sequence ID" value="CAA9228967.1"/>
    <property type="molecule type" value="Genomic_DNA"/>
</dbReference>
<evidence type="ECO:0000256" key="5">
    <source>
        <dbReference type="SAM" id="MobiDB-lite"/>
    </source>
</evidence>
<feature type="compositionally biased region" description="Gly residues" evidence="5">
    <location>
        <begin position="1636"/>
        <end position="1654"/>
    </location>
</feature>
<dbReference type="GO" id="GO:0009306">
    <property type="term" value="P:protein secretion"/>
    <property type="evidence" value="ECO:0007669"/>
    <property type="project" value="InterPro"/>
</dbReference>
<gene>
    <name evidence="8" type="ORF">AVDCRST_MAG92-952</name>
</gene>
<feature type="region of interest" description="Disordered" evidence="5">
    <location>
        <begin position="1633"/>
        <end position="1658"/>
    </location>
</feature>
<proteinExistence type="predicted"/>
<keyword evidence="4 6" id="KW-0472">Membrane</keyword>
<dbReference type="PANTHER" id="PTHR34457">
    <property type="entry name" value="EMBRYO DEFECTIVE 2410"/>
    <property type="match status" value="1"/>
</dbReference>
<dbReference type="InterPro" id="IPR053022">
    <property type="entry name" value="Chloroplast_translocon_comp"/>
</dbReference>
<evidence type="ECO:0000259" key="7">
    <source>
        <dbReference type="Pfam" id="PF04357"/>
    </source>
</evidence>
<dbReference type="PANTHER" id="PTHR34457:SF3">
    <property type="entry name" value="PROTEIN TIC236, CHLOROPLASTIC"/>
    <property type="match status" value="1"/>
</dbReference>
<accession>A0A6J4HP89</accession>
<comment type="subcellular location">
    <subcellularLocation>
        <location evidence="1">Membrane</location>
        <topology evidence="1">Single-pass membrane protein</topology>
    </subcellularLocation>
</comment>